<gene>
    <name evidence="5" type="primary">thiQ_1</name>
    <name evidence="5" type="ORF">OCH7691_00771</name>
</gene>
<dbReference type="InterPro" id="IPR003593">
    <property type="entry name" value="AAA+_ATPase"/>
</dbReference>
<dbReference type="InterPro" id="IPR003439">
    <property type="entry name" value="ABC_transporter-like_ATP-bd"/>
</dbReference>
<keyword evidence="3 5" id="KW-0067">ATP-binding</keyword>
<dbReference type="EMBL" id="FWFR01000001">
    <property type="protein sequence ID" value="SLN25768.1"/>
    <property type="molecule type" value="Genomic_DNA"/>
</dbReference>
<dbReference type="FunCoup" id="A0A1Y5RUG4">
    <property type="interactions" value="23"/>
</dbReference>
<evidence type="ECO:0000256" key="3">
    <source>
        <dbReference type="ARBA" id="ARBA00022840"/>
    </source>
</evidence>
<dbReference type="GO" id="GO:0016887">
    <property type="term" value="F:ATP hydrolysis activity"/>
    <property type="evidence" value="ECO:0007669"/>
    <property type="project" value="InterPro"/>
</dbReference>
<dbReference type="InterPro" id="IPR050093">
    <property type="entry name" value="ABC_SmlMolc_Importer"/>
</dbReference>
<dbReference type="PANTHER" id="PTHR42781:SF4">
    <property type="entry name" value="SPERMIDINE_PUTRESCINE IMPORT ATP-BINDING PROTEIN POTA"/>
    <property type="match status" value="1"/>
</dbReference>
<dbReference type="OrthoDB" id="9802264at2"/>
<evidence type="ECO:0000259" key="4">
    <source>
        <dbReference type="PROSITE" id="PS50893"/>
    </source>
</evidence>
<dbReference type="GO" id="GO:0005524">
    <property type="term" value="F:ATP binding"/>
    <property type="evidence" value="ECO:0007669"/>
    <property type="project" value="UniProtKB-KW"/>
</dbReference>
<dbReference type="AlphaFoldDB" id="A0A1Y5RUG4"/>
<dbReference type="PANTHER" id="PTHR42781">
    <property type="entry name" value="SPERMIDINE/PUTRESCINE IMPORT ATP-BINDING PROTEIN POTA"/>
    <property type="match status" value="1"/>
</dbReference>
<reference evidence="5 6" key="1">
    <citation type="submission" date="2017-03" db="EMBL/GenBank/DDBJ databases">
        <authorList>
            <person name="Afonso C.L."/>
            <person name="Miller P.J."/>
            <person name="Scott M.A."/>
            <person name="Spackman E."/>
            <person name="Goraichik I."/>
            <person name="Dimitrov K.M."/>
            <person name="Suarez D.L."/>
            <person name="Swayne D.E."/>
        </authorList>
    </citation>
    <scope>NUCLEOTIDE SEQUENCE [LARGE SCALE GENOMIC DNA]</scope>
    <source>
        <strain evidence="5 6">CECT 7691</strain>
    </source>
</reference>
<name>A0A1Y5RUG4_9PROT</name>
<keyword evidence="2" id="KW-0547">Nucleotide-binding</keyword>
<dbReference type="PROSITE" id="PS50893">
    <property type="entry name" value="ABC_TRANSPORTER_2"/>
    <property type="match status" value="1"/>
</dbReference>
<evidence type="ECO:0000313" key="6">
    <source>
        <dbReference type="Proteomes" id="UP000193200"/>
    </source>
</evidence>
<dbReference type="Pfam" id="PF00005">
    <property type="entry name" value="ABC_tran"/>
    <property type="match status" value="1"/>
</dbReference>
<keyword evidence="6" id="KW-1185">Reference proteome</keyword>
<feature type="domain" description="ABC transporter" evidence="4">
    <location>
        <begin position="9"/>
        <end position="220"/>
    </location>
</feature>
<dbReference type="SUPFAM" id="SSF52540">
    <property type="entry name" value="P-loop containing nucleoside triphosphate hydrolases"/>
    <property type="match status" value="1"/>
</dbReference>
<protein>
    <submittedName>
        <fullName evidence="5">Thiamine import ATP-binding protein ThiQ</fullName>
        <ecNumber evidence="5">3.6.3.-</ecNumber>
    </submittedName>
</protein>
<proteinExistence type="predicted"/>
<dbReference type="Proteomes" id="UP000193200">
    <property type="component" value="Unassembled WGS sequence"/>
</dbReference>
<keyword evidence="1" id="KW-0813">Transport</keyword>
<dbReference type="InterPro" id="IPR027417">
    <property type="entry name" value="P-loop_NTPase"/>
</dbReference>
<evidence type="ECO:0000256" key="2">
    <source>
        <dbReference type="ARBA" id="ARBA00022741"/>
    </source>
</evidence>
<dbReference type="SMART" id="SM00382">
    <property type="entry name" value="AAA"/>
    <property type="match status" value="1"/>
</dbReference>
<sequence>MTGMPANTLELRGVSLRLGPRALFGPLDLTVAPGDVVTLMGPSGCGKSSLLALICGTLDPAFRASGEIALDGRPLRDLAPERRRVGILFQDDLLFPHLSVADNLAFGLDPAVRGRKARAAAIAAALDDAGLDGYGERDPATLSGGQRARVALMRTLLARPRALLLDEPFSRLDAGLRDRIRRFVFDHARAHALPTLLVTHDAEDARAAGGTVLELGAPQAD</sequence>
<dbReference type="Gene3D" id="3.40.50.300">
    <property type="entry name" value="P-loop containing nucleotide triphosphate hydrolases"/>
    <property type="match status" value="1"/>
</dbReference>
<dbReference type="EC" id="3.6.3.-" evidence="5"/>
<keyword evidence="5" id="KW-0378">Hydrolase</keyword>
<organism evidence="5 6">
    <name type="scientific">Oceanibacterium hippocampi</name>
    <dbReference type="NCBI Taxonomy" id="745714"/>
    <lineage>
        <taxon>Bacteria</taxon>
        <taxon>Pseudomonadati</taxon>
        <taxon>Pseudomonadota</taxon>
        <taxon>Alphaproteobacteria</taxon>
        <taxon>Sneathiellales</taxon>
        <taxon>Sneathiellaceae</taxon>
        <taxon>Oceanibacterium</taxon>
    </lineage>
</organism>
<evidence type="ECO:0000256" key="1">
    <source>
        <dbReference type="ARBA" id="ARBA00022448"/>
    </source>
</evidence>
<evidence type="ECO:0000313" key="5">
    <source>
        <dbReference type="EMBL" id="SLN25768.1"/>
    </source>
</evidence>
<accession>A0A1Y5RUG4</accession>
<dbReference type="InParanoid" id="A0A1Y5RUG4"/>